<feature type="region of interest" description="Disordered" evidence="1">
    <location>
        <begin position="82"/>
        <end position="104"/>
    </location>
</feature>
<dbReference type="EMBL" id="CP036276">
    <property type="protein sequence ID" value="QDU43850.1"/>
    <property type="molecule type" value="Genomic_DNA"/>
</dbReference>
<dbReference type="RefSeq" id="WP_145376136.1">
    <property type="nucleotide sequence ID" value="NZ_CP036276.1"/>
</dbReference>
<evidence type="ECO:0000313" key="2">
    <source>
        <dbReference type="EMBL" id="QDU43850.1"/>
    </source>
</evidence>
<evidence type="ECO:0000256" key="1">
    <source>
        <dbReference type="SAM" id="MobiDB-lite"/>
    </source>
</evidence>
<sequence>MVVFEVSVNGTHKYTAGIGDAGALQATVHHIHLQDQGTTFVEKNYVDVLGVHKVGEMRRWQKLPLQVGDEVVIKITERDDCDPAADTETFSVDDGDGMSFDPEP</sequence>
<dbReference type="KEGG" id="sdyn:Mal52_23270"/>
<organism evidence="2 3">
    <name type="scientific">Symmachiella dynata</name>
    <dbReference type="NCBI Taxonomy" id="2527995"/>
    <lineage>
        <taxon>Bacteria</taxon>
        <taxon>Pseudomonadati</taxon>
        <taxon>Planctomycetota</taxon>
        <taxon>Planctomycetia</taxon>
        <taxon>Planctomycetales</taxon>
        <taxon>Planctomycetaceae</taxon>
        <taxon>Symmachiella</taxon>
    </lineage>
</organism>
<keyword evidence="3" id="KW-1185">Reference proteome</keyword>
<evidence type="ECO:0000313" key="3">
    <source>
        <dbReference type="Proteomes" id="UP000319383"/>
    </source>
</evidence>
<protein>
    <submittedName>
        <fullName evidence="2">Uncharacterized protein</fullName>
    </submittedName>
</protein>
<name>A0A517ZMZ8_9PLAN</name>
<accession>A0A517ZMZ8</accession>
<dbReference type="Proteomes" id="UP000319383">
    <property type="component" value="Chromosome"/>
</dbReference>
<gene>
    <name evidence="2" type="ORF">Mal52_23270</name>
</gene>
<reference evidence="2 3" key="1">
    <citation type="submission" date="2019-02" db="EMBL/GenBank/DDBJ databases">
        <title>Deep-cultivation of Planctomycetes and their phenomic and genomic characterization uncovers novel biology.</title>
        <authorList>
            <person name="Wiegand S."/>
            <person name="Jogler M."/>
            <person name="Boedeker C."/>
            <person name="Pinto D."/>
            <person name="Vollmers J."/>
            <person name="Rivas-Marin E."/>
            <person name="Kohn T."/>
            <person name="Peeters S.H."/>
            <person name="Heuer A."/>
            <person name="Rast P."/>
            <person name="Oberbeckmann S."/>
            <person name="Bunk B."/>
            <person name="Jeske O."/>
            <person name="Meyerdierks A."/>
            <person name="Storesund J.E."/>
            <person name="Kallscheuer N."/>
            <person name="Luecker S."/>
            <person name="Lage O.M."/>
            <person name="Pohl T."/>
            <person name="Merkel B.J."/>
            <person name="Hornburger P."/>
            <person name="Mueller R.-W."/>
            <person name="Bruemmer F."/>
            <person name="Labrenz M."/>
            <person name="Spormann A.M."/>
            <person name="Op den Camp H."/>
            <person name="Overmann J."/>
            <person name="Amann R."/>
            <person name="Jetten M.S.M."/>
            <person name="Mascher T."/>
            <person name="Medema M.H."/>
            <person name="Devos D.P."/>
            <person name="Kaster A.-K."/>
            <person name="Ovreas L."/>
            <person name="Rohde M."/>
            <person name="Galperin M.Y."/>
            <person name="Jogler C."/>
        </authorList>
    </citation>
    <scope>NUCLEOTIDE SEQUENCE [LARGE SCALE GENOMIC DNA]</scope>
    <source>
        <strain evidence="2 3">Mal52</strain>
    </source>
</reference>
<dbReference type="AlphaFoldDB" id="A0A517ZMZ8"/>
<proteinExistence type="predicted"/>